<dbReference type="STRING" id="1513793.SAMN06296036_112122"/>
<evidence type="ECO:0000256" key="2">
    <source>
        <dbReference type="SAM" id="SignalP"/>
    </source>
</evidence>
<dbReference type="InterPro" id="IPR003423">
    <property type="entry name" value="OMP_efflux"/>
</dbReference>
<evidence type="ECO:0000313" key="3">
    <source>
        <dbReference type="EMBL" id="SMF41013.1"/>
    </source>
</evidence>
<comment type="similarity">
    <text evidence="1">Belongs to the outer membrane factor (OMF) (TC 1.B.17) family.</text>
</comment>
<reference evidence="4" key="1">
    <citation type="submission" date="2017-04" db="EMBL/GenBank/DDBJ databases">
        <authorList>
            <person name="Varghese N."/>
            <person name="Submissions S."/>
        </authorList>
    </citation>
    <scope>NUCLEOTIDE SEQUENCE [LARGE SCALE GENOMIC DNA]</scope>
    <source>
        <strain evidence="4">RKEM611</strain>
    </source>
</reference>
<dbReference type="Gene3D" id="1.20.1600.10">
    <property type="entry name" value="Outer membrane efflux proteins (OEP)"/>
    <property type="match status" value="1"/>
</dbReference>
<dbReference type="Pfam" id="PF02321">
    <property type="entry name" value="OEP"/>
    <property type="match status" value="1"/>
</dbReference>
<feature type="chain" id="PRO_5013164832" evidence="2">
    <location>
        <begin position="20"/>
        <end position="400"/>
    </location>
</feature>
<organism evidence="3 4">
    <name type="scientific">Pseudobacteriovorax antillogorgiicola</name>
    <dbReference type="NCBI Taxonomy" id="1513793"/>
    <lineage>
        <taxon>Bacteria</taxon>
        <taxon>Pseudomonadati</taxon>
        <taxon>Bdellovibrionota</taxon>
        <taxon>Oligoflexia</taxon>
        <taxon>Oligoflexales</taxon>
        <taxon>Pseudobacteriovoracaceae</taxon>
        <taxon>Pseudobacteriovorax</taxon>
    </lineage>
</organism>
<dbReference type="Proteomes" id="UP000192907">
    <property type="component" value="Unassembled WGS sequence"/>
</dbReference>
<evidence type="ECO:0000256" key="1">
    <source>
        <dbReference type="ARBA" id="ARBA00007613"/>
    </source>
</evidence>
<sequence>MRSTLLVFLLQVVASPAYSMTFKEAMSSIENHQKVAEMELKSRSTAEVANMKGSWGDPTLKVSAKNYPVDTLDPNQTPMTGVDFVLSQKVPLTSKYSDVELAFKNLSEAERWKSKSRLEGLRSALWSYLISIRKLSDEVRILRENLTWLENIIKVSQDLYSTGKQNQQAILELKIRKSELKSMVQSKDFEISEVKEMIKYIIGTPSEIDLSSVPWEILKRPTPQTDTAEKSLESNVRAKDFALTAKSKSRVPDLMVSFGYTKRSNVDENGDFVTLAATIPLPTSSVRHADFRKSLHEKRQSELALQDYRQEKGSKLAKLQLMKKRIETELEILRSETIAFADNARQVTTKSYQLGDSSYLELLQSELKLQNLRMKEVASTATLREVNLALKTSLGEELYE</sequence>
<dbReference type="RefSeq" id="WP_132320521.1">
    <property type="nucleotide sequence ID" value="NZ_FWZT01000012.1"/>
</dbReference>
<protein>
    <submittedName>
        <fullName evidence="3">Outer membrane protein TolC</fullName>
    </submittedName>
</protein>
<dbReference type="GO" id="GO:0015562">
    <property type="term" value="F:efflux transmembrane transporter activity"/>
    <property type="evidence" value="ECO:0007669"/>
    <property type="project" value="InterPro"/>
</dbReference>
<dbReference type="SUPFAM" id="SSF56954">
    <property type="entry name" value="Outer membrane efflux proteins (OEP)"/>
    <property type="match status" value="1"/>
</dbReference>
<dbReference type="OrthoDB" id="5288822at2"/>
<dbReference type="AlphaFoldDB" id="A0A1Y6C1S2"/>
<keyword evidence="2" id="KW-0732">Signal</keyword>
<dbReference type="EMBL" id="FWZT01000012">
    <property type="protein sequence ID" value="SMF41013.1"/>
    <property type="molecule type" value="Genomic_DNA"/>
</dbReference>
<accession>A0A1Y6C1S2</accession>
<name>A0A1Y6C1S2_9BACT</name>
<keyword evidence="4" id="KW-1185">Reference proteome</keyword>
<feature type="signal peptide" evidence="2">
    <location>
        <begin position="1"/>
        <end position="19"/>
    </location>
</feature>
<proteinExistence type="inferred from homology"/>
<evidence type="ECO:0000313" key="4">
    <source>
        <dbReference type="Proteomes" id="UP000192907"/>
    </source>
</evidence>
<gene>
    <name evidence="3" type="ORF">SAMN06296036_112122</name>
</gene>